<name>A0ACA9KCM0_9GLOM</name>
<sequence>PKMILHYGDLTDSTNLVHIISQVLPTEIYNLGAQSHVKVSFDMAEYTGNVDGLGTLRLLDAIRTCGLTNHVRFYQVQLQFGQGFYVVGNLLLTHEYDSSGIHL</sequence>
<evidence type="ECO:0000313" key="1">
    <source>
        <dbReference type="EMBL" id="CAG8463316.1"/>
    </source>
</evidence>
<protein>
    <submittedName>
        <fullName evidence="1">17624_t:CDS:1</fullName>
    </submittedName>
</protein>
<organism evidence="1 2">
    <name type="scientific">Acaulospora colombiana</name>
    <dbReference type="NCBI Taxonomy" id="27376"/>
    <lineage>
        <taxon>Eukaryota</taxon>
        <taxon>Fungi</taxon>
        <taxon>Fungi incertae sedis</taxon>
        <taxon>Mucoromycota</taxon>
        <taxon>Glomeromycotina</taxon>
        <taxon>Glomeromycetes</taxon>
        <taxon>Diversisporales</taxon>
        <taxon>Acaulosporaceae</taxon>
        <taxon>Acaulospora</taxon>
    </lineage>
</organism>
<feature type="non-terminal residue" evidence="1">
    <location>
        <position position="1"/>
    </location>
</feature>
<dbReference type="EMBL" id="CAJVPT010001485">
    <property type="protein sequence ID" value="CAG8463316.1"/>
    <property type="molecule type" value="Genomic_DNA"/>
</dbReference>
<dbReference type="Proteomes" id="UP000789525">
    <property type="component" value="Unassembled WGS sequence"/>
</dbReference>
<evidence type="ECO:0000313" key="2">
    <source>
        <dbReference type="Proteomes" id="UP000789525"/>
    </source>
</evidence>
<accession>A0ACA9KCM0</accession>
<comment type="caution">
    <text evidence="1">The sequence shown here is derived from an EMBL/GenBank/DDBJ whole genome shotgun (WGS) entry which is preliminary data.</text>
</comment>
<reference evidence="1" key="1">
    <citation type="submission" date="2021-06" db="EMBL/GenBank/DDBJ databases">
        <authorList>
            <person name="Kallberg Y."/>
            <person name="Tangrot J."/>
            <person name="Rosling A."/>
        </authorList>
    </citation>
    <scope>NUCLEOTIDE SEQUENCE</scope>
    <source>
        <strain evidence="1">CL356</strain>
    </source>
</reference>
<keyword evidence="2" id="KW-1185">Reference proteome</keyword>
<proteinExistence type="predicted"/>
<gene>
    <name evidence="1" type="ORF">ACOLOM_LOCUS1264</name>
</gene>